<dbReference type="Gene3D" id="2.130.10.10">
    <property type="entry name" value="YVTN repeat-like/Quinoprotein amine dehydrogenase"/>
    <property type="match status" value="2"/>
</dbReference>
<gene>
    <name evidence="2" type="ORF">SAMN05660472_00129</name>
</gene>
<dbReference type="SUPFAM" id="SSF50998">
    <property type="entry name" value="Quinoprotein alcohol dehydrogenase-like"/>
    <property type="match status" value="2"/>
</dbReference>
<dbReference type="InterPro" id="IPR015943">
    <property type="entry name" value="WD40/YVTN_repeat-like_dom_sf"/>
</dbReference>
<dbReference type="InterPro" id="IPR011047">
    <property type="entry name" value="Quinoprotein_ADH-like_sf"/>
</dbReference>
<dbReference type="PANTHER" id="PTHR34512:SF30">
    <property type="entry name" value="OUTER MEMBRANE PROTEIN ASSEMBLY FACTOR BAMB"/>
    <property type="match status" value="1"/>
</dbReference>
<proteinExistence type="predicted"/>
<dbReference type="InterPro" id="IPR002372">
    <property type="entry name" value="PQQ_rpt_dom"/>
</dbReference>
<dbReference type="Pfam" id="PF13360">
    <property type="entry name" value="PQQ_2"/>
    <property type="match status" value="2"/>
</dbReference>
<dbReference type="RefSeq" id="WP_176761989.1">
    <property type="nucleotide sequence ID" value="NZ_FNFP01000001.1"/>
</dbReference>
<dbReference type="InterPro" id="IPR018391">
    <property type="entry name" value="PQQ_b-propeller_rpt"/>
</dbReference>
<dbReference type="PANTHER" id="PTHR34512">
    <property type="entry name" value="CELL SURFACE PROTEIN"/>
    <property type="match status" value="1"/>
</dbReference>
<dbReference type="AlphaFoldDB" id="A0A1G8X600"/>
<organism evidence="2 3">
    <name type="scientific">Natronincola ferrireducens</name>
    <dbReference type="NCBI Taxonomy" id="393762"/>
    <lineage>
        <taxon>Bacteria</taxon>
        <taxon>Bacillati</taxon>
        <taxon>Bacillota</taxon>
        <taxon>Clostridia</taxon>
        <taxon>Peptostreptococcales</taxon>
        <taxon>Natronincolaceae</taxon>
        <taxon>Natronincola</taxon>
    </lineage>
</organism>
<feature type="domain" description="Pyrrolo-quinoline quinone repeat" evidence="1">
    <location>
        <begin position="28"/>
        <end position="121"/>
    </location>
</feature>
<protein>
    <submittedName>
        <fullName evidence="2">Outer membrane protein assembly factor BamB, contains PQQ-like beta-propeller repeat</fullName>
    </submittedName>
</protein>
<evidence type="ECO:0000259" key="1">
    <source>
        <dbReference type="Pfam" id="PF13360"/>
    </source>
</evidence>
<accession>A0A1G8X600</accession>
<feature type="domain" description="Pyrrolo-quinoline quinone repeat" evidence="1">
    <location>
        <begin position="177"/>
        <end position="398"/>
    </location>
</feature>
<reference evidence="2 3" key="1">
    <citation type="submission" date="2016-10" db="EMBL/GenBank/DDBJ databases">
        <authorList>
            <person name="de Groot N.N."/>
        </authorList>
    </citation>
    <scope>NUCLEOTIDE SEQUENCE [LARGE SCALE GENOMIC DNA]</scope>
    <source>
        <strain evidence="2 3">DSM 18346</strain>
    </source>
</reference>
<dbReference type="SMART" id="SM00564">
    <property type="entry name" value="PQQ"/>
    <property type="match status" value="5"/>
</dbReference>
<keyword evidence="3" id="KW-1185">Reference proteome</keyword>
<evidence type="ECO:0000313" key="3">
    <source>
        <dbReference type="Proteomes" id="UP000198718"/>
    </source>
</evidence>
<sequence>MVPSEQFLFDRFNTARSPFSIDTSKQPQILWESNLRSLSKAGPESAPVFDRYGNMYFGSHDGCFYSYDKNGNHRWMYSVGAQIYSSPIINDERVIVASGNGYLLCFSLNGELLWTYDIAEENRRFKVRIKNDFRNYLSTVMKFGLSRYQFKLWNRMSWASPKIIDDAVYITGCGKGVHAVDKITGKRLWVREMEKPNHHLAGVVTGIYGDIIAVAQKRWIYSLTTANKVRWKKRLKNNWDNWSTPSVDPKTGDIFIASSNGETKSILYCYSKDGEVKWSTDLEGAIRGSAAISYDTYVVLVTLSGHLYFVDKNQGNVIKDELISQSTRALWTTPTIDKTGNVLFTIKESSKEGSIICFNKNGDLVWKLEGVGKTLSVPIIDEKGRIFIGSWRGSMMCIK</sequence>
<evidence type="ECO:0000313" key="2">
    <source>
        <dbReference type="EMBL" id="SDJ86058.1"/>
    </source>
</evidence>
<dbReference type="STRING" id="393762.SAMN05660472_00129"/>
<dbReference type="Proteomes" id="UP000198718">
    <property type="component" value="Unassembled WGS sequence"/>
</dbReference>
<name>A0A1G8X600_9FIRM</name>
<dbReference type="EMBL" id="FNFP01000001">
    <property type="protein sequence ID" value="SDJ86058.1"/>
    <property type="molecule type" value="Genomic_DNA"/>
</dbReference>